<evidence type="ECO:0000256" key="3">
    <source>
        <dbReference type="ARBA" id="ARBA00022960"/>
    </source>
</evidence>
<keyword evidence="3" id="KW-0133">Cell shape</keyword>
<reference evidence="8 9" key="1">
    <citation type="journal article" date="2023" name="PLoS ONE">
        <title>Complete genome assembly of Hawai'i environmental nontuberculous mycobacteria reveals unexpected co-isolation with methylobacteria.</title>
        <authorList>
            <person name="Hendrix J."/>
            <person name="Epperson L.E."/>
            <person name="Tong E.I."/>
            <person name="Chan Y.L."/>
            <person name="Hasan N.A."/>
            <person name="Dawrs S.N."/>
            <person name="Norton G.J."/>
            <person name="Virdi R."/>
            <person name="Crooks J.L."/>
            <person name="Chan E.D."/>
            <person name="Honda J.R."/>
            <person name="Strong M."/>
        </authorList>
    </citation>
    <scope>NUCLEOTIDE SEQUENCE [LARGE SCALE GENOMIC DNA]</scope>
    <source>
        <strain evidence="8 9">NJH_HI04-1</strain>
    </source>
</reference>
<dbReference type="InterPro" id="IPR050644">
    <property type="entry name" value="PG_Glycine_Bridge_Synth"/>
</dbReference>
<evidence type="ECO:0000313" key="9">
    <source>
        <dbReference type="Proteomes" id="UP001407347"/>
    </source>
</evidence>
<accession>A0ABU9ZRW6</accession>
<dbReference type="InterPro" id="IPR016181">
    <property type="entry name" value="Acyl_CoA_acyltransferase"/>
</dbReference>
<dbReference type="InterPro" id="IPR038740">
    <property type="entry name" value="BioF2-like_GNAT_dom"/>
</dbReference>
<dbReference type="EMBL" id="JAQYXP010000002">
    <property type="protein sequence ID" value="MEN3234233.1"/>
    <property type="molecule type" value="Genomic_DNA"/>
</dbReference>
<evidence type="ECO:0000259" key="7">
    <source>
        <dbReference type="Pfam" id="PF13480"/>
    </source>
</evidence>
<evidence type="ECO:0000256" key="1">
    <source>
        <dbReference type="ARBA" id="ARBA00009943"/>
    </source>
</evidence>
<dbReference type="InterPro" id="IPR003447">
    <property type="entry name" value="FEMABX"/>
</dbReference>
<keyword evidence="5" id="KW-0012">Acyltransferase</keyword>
<feature type="domain" description="BioF2-like acetyltransferase" evidence="7">
    <location>
        <begin position="166"/>
        <end position="306"/>
    </location>
</feature>
<gene>
    <name evidence="8" type="ORF">PUR29_11555</name>
</gene>
<keyword evidence="9" id="KW-1185">Reference proteome</keyword>
<organism evidence="8 9">
    <name type="scientific">Methylobacterium ajmalii</name>
    <dbReference type="NCBI Taxonomy" id="2738439"/>
    <lineage>
        <taxon>Bacteria</taxon>
        <taxon>Pseudomonadati</taxon>
        <taxon>Pseudomonadota</taxon>
        <taxon>Alphaproteobacteria</taxon>
        <taxon>Hyphomicrobiales</taxon>
        <taxon>Methylobacteriaceae</taxon>
        <taxon>Methylobacterium</taxon>
    </lineage>
</organism>
<dbReference type="Pfam" id="PF13480">
    <property type="entry name" value="Acetyltransf_6"/>
    <property type="match status" value="1"/>
</dbReference>
<dbReference type="PROSITE" id="PS51191">
    <property type="entry name" value="FEMABX"/>
    <property type="match status" value="1"/>
</dbReference>
<keyword evidence="2" id="KW-0808">Transferase</keyword>
<protein>
    <submittedName>
        <fullName evidence="8">GNAT family N-acetyltransferase</fullName>
    </submittedName>
</protein>
<dbReference type="PANTHER" id="PTHR36174:SF1">
    <property type="entry name" value="LIPID II:GLYCINE GLYCYLTRANSFERASE"/>
    <property type="match status" value="1"/>
</dbReference>
<dbReference type="Gene3D" id="3.40.630.30">
    <property type="match status" value="2"/>
</dbReference>
<keyword evidence="4" id="KW-0573">Peptidoglycan synthesis</keyword>
<dbReference type="RefSeq" id="WP_244533293.1">
    <property type="nucleotide sequence ID" value="NZ_JAQYXP010000002.1"/>
</dbReference>
<sequence>MTRTKRETGMRVVAMDDVSSWDEAVWAQPRGTIFSASGWGRYKARRGVRVERLTILDERGSLAGLAQAQIRRRGLVRQIHVQGGPLLTEAGERRGETVVRSLLGHLAPGPLDLMIVDFKQAESPGALLGVLATGFRPVAARRQHTLEVDLTAGLDAVLAGADPRWRKALRRAERNPALSARFLDDPAERLAAFDQFAAMYASLKARKGFRTGFDCAAYRDIAAGDPRQPILEVREDGVPCLVRLLHLGRERCTAFFTAATERAGLNGAAYLAVWRCVRRAAEDGCRVFDLGGIDPVGNRGVFDFKRGFTRHAAATGPVWIYGRSRLVTAAAGAVLAR</sequence>
<name>A0ABU9ZRW6_9HYPH</name>
<dbReference type="SUPFAM" id="SSF55729">
    <property type="entry name" value="Acyl-CoA N-acyltransferases (Nat)"/>
    <property type="match status" value="2"/>
</dbReference>
<comment type="similarity">
    <text evidence="1">Belongs to the FemABX family.</text>
</comment>
<proteinExistence type="inferred from homology"/>
<comment type="caution">
    <text evidence="8">The sequence shown here is derived from an EMBL/GenBank/DDBJ whole genome shotgun (WGS) entry which is preliminary data.</text>
</comment>
<evidence type="ECO:0000256" key="2">
    <source>
        <dbReference type="ARBA" id="ARBA00022679"/>
    </source>
</evidence>
<evidence type="ECO:0000256" key="6">
    <source>
        <dbReference type="ARBA" id="ARBA00023316"/>
    </source>
</evidence>
<dbReference type="PANTHER" id="PTHR36174">
    <property type="entry name" value="LIPID II:GLYCINE GLYCYLTRANSFERASE"/>
    <property type="match status" value="1"/>
</dbReference>
<dbReference type="Proteomes" id="UP001407347">
    <property type="component" value="Unassembled WGS sequence"/>
</dbReference>
<evidence type="ECO:0000256" key="4">
    <source>
        <dbReference type="ARBA" id="ARBA00022984"/>
    </source>
</evidence>
<evidence type="ECO:0000313" key="8">
    <source>
        <dbReference type="EMBL" id="MEN3234233.1"/>
    </source>
</evidence>
<keyword evidence="6" id="KW-0961">Cell wall biogenesis/degradation</keyword>
<evidence type="ECO:0000256" key="5">
    <source>
        <dbReference type="ARBA" id="ARBA00023315"/>
    </source>
</evidence>